<evidence type="ECO:0000313" key="8">
    <source>
        <dbReference type="EMBL" id="MQT17310.1"/>
    </source>
</evidence>
<evidence type="ECO:0000256" key="1">
    <source>
        <dbReference type="ARBA" id="ARBA00022741"/>
    </source>
</evidence>
<dbReference type="RefSeq" id="WP_152577790.1">
    <property type="nucleotide sequence ID" value="NZ_JAATJI010000002.1"/>
</dbReference>
<keyword evidence="3" id="KW-0347">Helicase</keyword>
<dbReference type="GO" id="GO:0004386">
    <property type="term" value="F:helicase activity"/>
    <property type="evidence" value="ECO:0007669"/>
    <property type="project" value="UniProtKB-KW"/>
</dbReference>
<evidence type="ECO:0000259" key="7">
    <source>
        <dbReference type="Pfam" id="PF13361"/>
    </source>
</evidence>
<dbReference type="SUPFAM" id="SSF57783">
    <property type="entry name" value="Zinc beta-ribbon"/>
    <property type="match status" value="1"/>
</dbReference>
<reference evidence="8 9" key="1">
    <citation type="submission" date="2019-09" db="EMBL/GenBank/DDBJ databases">
        <title>Polymorphobacter sp. isolated from a lake in China.</title>
        <authorList>
            <person name="Liu Z."/>
        </authorList>
    </citation>
    <scope>NUCLEOTIDE SEQUENCE [LARGE SCALE GENOMIC DNA]</scope>
    <source>
        <strain evidence="8 9">D40P</strain>
    </source>
</reference>
<dbReference type="GO" id="GO:0016787">
    <property type="term" value="F:hydrolase activity"/>
    <property type="evidence" value="ECO:0007669"/>
    <property type="project" value="UniProtKB-KW"/>
</dbReference>
<evidence type="ECO:0008006" key="10">
    <source>
        <dbReference type="Google" id="ProtNLM"/>
    </source>
</evidence>
<organism evidence="8 9">
    <name type="scientific">Sandarakinorhabdus fusca</name>
    <dbReference type="NCBI Taxonomy" id="1439888"/>
    <lineage>
        <taxon>Bacteria</taxon>
        <taxon>Pseudomonadati</taxon>
        <taxon>Pseudomonadota</taxon>
        <taxon>Alphaproteobacteria</taxon>
        <taxon>Sphingomonadales</taxon>
        <taxon>Sphingosinicellaceae</taxon>
        <taxon>Sandarakinorhabdus</taxon>
    </lineage>
</organism>
<dbReference type="AlphaFoldDB" id="A0A7C9GQ73"/>
<dbReference type="GO" id="GO:0005694">
    <property type="term" value="C:chromosome"/>
    <property type="evidence" value="ECO:0007669"/>
    <property type="project" value="InterPro"/>
</dbReference>
<feature type="region of interest" description="Disordered" evidence="5">
    <location>
        <begin position="132"/>
        <end position="154"/>
    </location>
</feature>
<dbReference type="InterPro" id="IPR014017">
    <property type="entry name" value="DNA_helicase_UvrD-like_C"/>
</dbReference>
<evidence type="ECO:0000256" key="5">
    <source>
        <dbReference type="SAM" id="MobiDB-lite"/>
    </source>
</evidence>
<evidence type="ECO:0000256" key="4">
    <source>
        <dbReference type="ARBA" id="ARBA00022840"/>
    </source>
</evidence>
<dbReference type="GO" id="GO:0003916">
    <property type="term" value="F:DNA topoisomerase activity"/>
    <property type="evidence" value="ECO:0007669"/>
    <property type="project" value="InterPro"/>
</dbReference>
<feature type="compositionally biased region" description="Low complexity" evidence="5">
    <location>
        <begin position="140"/>
        <end position="151"/>
    </location>
</feature>
<dbReference type="SUPFAM" id="SSF52540">
    <property type="entry name" value="P-loop containing nucleoside triphosphate hydrolases"/>
    <property type="match status" value="1"/>
</dbReference>
<evidence type="ECO:0000256" key="2">
    <source>
        <dbReference type="ARBA" id="ARBA00022801"/>
    </source>
</evidence>
<accession>A0A7C9GQ73</accession>
<keyword evidence="4" id="KW-0067">ATP-binding</keyword>
<dbReference type="Pfam" id="PF01396">
    <property type="entry name" value="Zn_ribbon_Top1"/>
    <property type="match status" value="1"/>
</dbReference>
<gene>
    <name evidence="8" type="ORF">F3168_08540</name>
</gene>
<feature type="domain" description="DNA topoisomerase type IA zn finger" evidence="6">
    <location>
        <begin position="85"/>
        <end position="120"/>
    </location>
</feature>
<dbReference type="Gene3D" id="3.30.65.10">
    <property type="entry name" value="Bacterial Topoisomerase I, domain 1"/>
    <property type="match status" value="1"/>
</dbReference>
<dbReference type="GO" id="GO:0003677">
    <property type="term" value="F:DNA binding"/>
    <property type="evidence" value="ECO:0007669"/>
    <property type="project" value="InterPro"/>
</dbReference>
<dbReference type="EMBL" id="WIOL01000003">
    <property type="protein sequence ID" value="MQT17310.1"/>
    <property type="molecule type" value="Genomic_DNA"/>
</dbReference>
<feature type="domain" description="UvrD-like helicase C-terminal" evidence="7">
    <location>
        <begin position="19"/>
        <end position="54"/>
    </location>
</feature>
<sequence length="160" mass="18205">MLLNVKEGPKGFPSQIQDDSLLQIPMPAPDPFPMAEERRLFYVALTRARREVWIYTGLDQVSRFLIEMETDGCIAIEAVDGERAVYCPTCRVGTLKKISGRYGEFRGCSNYPRCRHTSKLMAELVFRRPEILNPNPRTESSSITPSSPNPIDFDDCEIPY</sequence>
<dbReference type="Proteomes" id="UP000481327">
    <property type="component" value="Unassembled WGS sequence"/>
</dbReference>
<dbReference type="Gene3D" id="3.30.160.800">
    <property type="match status" value="1"/>
</dbReference>
<keyword evidence="1" id="KW-0547">Nucleotide-binding</keyword>
<dbReference type="Pfam" id="PF13361">
    <property type="entry name" value="UvrD_C"/>
    <property type="match status" value="1"/>
</dbReference>
<protein>
    <recommendedName>
        <fullName evidence="10">DNA topoisomerase type IA zn finger domain-containing protein</fullName>
    </recommendedName>
</protein>
<evidence type="ECO:0000313" key="9">
    <source>
        <dbReference type="Proteomes" id="UP000481327"/>
    </source>
</evidence>
<dbReference type="GO" id="GO:0006265">
    <property type="term" value="P:DNA topological change"/>
    <property type="evidence" value="ECO:0007669"/>
    <property type="project" value="InterPro"/>
</dbReference>
<comment type="caution">
    <text evidence="8">The sequence shown here is derived from an EMBL/GenBank/DDBJ whole genome shotgun (WGS) entry which is preliminary data.</text>
</comment>
<name>A0A7C9GQ73_9SPHN</name>
<keyword evidence="2" id="KW-0378">Hydrolase</keyword>
<dbReference type="InterPro" id="IPR027417">
    <property type="entry name" value="P-loop_NTPase"/>
</dbReference>
<evidence type="ECO:0000256" key="3">
    <source>
        <dbReference type="ARBA" id="ARBA00022806"/>
    </source>
</evidence>
<evidence type="ECO:0000259" key="6">
    <source>
        <dbReference type="Pfam" id="PF01396"/>
    </source>
</evidence>
<dbReference type="InterPro" id="IPR013498">
    <property type="entry name" value="Topo_IA_Znf"/>
</dbReference>
<proteinExistence type="predicted"/>
<dbReference type="GO" id="GO:0005524">
    <property type="term" value="F:ATP binding"/>
    <property type="evidence" value="ECO:0007669"/>
    <property type="project" value="UniProtKB-KW"/>
</dbReference>
<keyword evidence="9" id="KW-1185">Reference proteome</keyword>